<feature type="transmembrane region" description="Helical" evidence="8">
    <location>
        <begin position="90"/>
        <end position="112"/>
    </location>
</feature>
<feature type="transmembrane region" description="Helical" evidence="8">
    <location>
        <begin position="169"/>
        <end position="193"/>
    </location>
</feature>
<organism evidence="9 10">
    <name type="scientific">Rhizobium aquaticum</name>
    <dbReference type="NCBI Taxonomy" id="1549636"/>
    <lineage>
        <taxon>Bacteria</taxon>
        <taxon>Pseudomonadati</taxon>
        <taxon>Pseudomonadota</taxon>
        <taxon>Alphaproteobacteria</taxon>
        <taxon>Hyphomicrobiales</taxon>
        <taxon>Rhizobiaceae</taxon>
        <taxon>Rhizobium/Agrobacterium group</taxon>
        <taxon>Rhizobium</taxon>
    </lineage>
</organism>
<comment type="subcellular location">
    <subcellularLocation>
        <location evidence="1">Cell membrane</location>
        <topology evidence="1">Multi-pass membrane protein</topology>
    </subcellularLocation>
</comment>
<keyword evidence="4" id="KW-0997">Cell inner membrane</keyword>
<dbReference type="CDD" id="cd06579">
    <property type="entry name" value="TM_PBP1_transp_AraH_like"/>
    <property type="match status" value="1"/>
</dbReference>
<feature type="transmembrane region" description="Helical" evidence="8">
    <location>
        <begin position="247"/>
        <end position="265"/>
    </location>
</feature>
<dbReference type="InterPro" id="IPR001851">
    <property type="entry name" value="ABC_transp_permease"/>
</dbReference>
<feature type="transmembrane region" description="Helical" evidence="8">
    <location>
        <begin position="39"/>
        <end position="60"/>
    </location>
</feature>
<dbReference type="PANTHER" id="PTHR32196">
    <property type="entry name" value="ABC TRANSPORTER PERMEASE PROTEIN YPHD-RELATED-RELATED"/>
    <property type="match status" value="1"/>
</dbReference>
<dbReference type="PANTHER" id="PTHR32196:SF21">
    <property type="entry name" value="ABC TRANSPORTER PERMEASE PROTEIN YPHD-RELATED"/>
    <property type="match status" value="1"/>
</dbReference>
<keyword evidence="6 8" id="KW-1133">Transmembrane helix</keyword>
<evidence type="ECO:0000256" key="5">
    <source>
        <dbReference type="ARBA" id="ARBA00022692"/>
    </source>
</evidence>
<dbReference type="Proteomes" id="UP001549047">
    <property type="component" value="Unassembled WGS sequence"/>
</dbReference>
<feature type="transmembrane region" description="Helical" evidence="8">
    <location>
        <begin position="67"/>
        <end position="84"/>
    </location>
</feature>
<feature type="transmembrane region" description="Helical" evidence="8">
    <location>
        <begin position="14"/>
        <end position="33"/>
    </location>
</feature>
<evidence type="ECO:0000313" key="9">
    <source>
        <dbReference type="EMBL" id="MET3616291.1"/>
    </source>
</evidence>
<keyword evidence="5 8" id="KW-0812">Transmembrane</keyword>
<dbReference type="RefSeq" id="WP_354558739.1">
    <property type="nucleotide sequence ID" value="NZ_JBEPMB010000017.1"/>
</dbReference>
<evidence type="ECO:0000256" key="1">
    <source>
        <dbReference type="ARBA" id="ARBA00004651"/>
    </source>
</evidence>
<evidence type="ECO:0000256" key="4">
    <source>
        <dbReference type="ARBA" id="ARBA00022519"/>
    </source>
</evidence>
<evidence type="ECO:0000313" key="10">
    <source>
        <dbReference type="Proteomes" id="UP001549047"/>
    </source>
</evidence>
<proteinExistence type="predicted"/>
<protein>
    <submittedName>
        <fullName evidence="9">Ribose transport system permease protein</fullName>
    </submittedName>
</protein>
<accession>A0ABV2J687</accession>
<reference evidence="9 10" key="1">
    <citation type="submission" date="2024-06" db="EMBL/GenBank/DDBJ databases">
        <title>Genomic Encyclopedia of Type Strains, Phase IV (KMG-IV): sequencing the most valuable type-strain genomes for metagenomic binning, comparative biology and taxonomic classification.</title>
        <authorList>
            <person name="Goeker M."/>
        </authorList>
    </citation>
    <scope>NUCLEOTIDE SEQUENCE [LARGE SCALE GENOMIC DNA]</scope>
    <source>
        <strain evidence="9 10">DSM 29780</strain>
    </source>
</reference>
<dbReference type="EMBL" id="JBEPMB010000017">
    <property type="protein sequence ID" value="MET3616291.1"/>
    <property type="molecule type" value="Genomic_DNA"/>
</dbReference>
<comment type="caution">
    <text evidence="9">The sequence shown here is derived from an EMBL/GenBank/DDBJ whole genome shotgun (WGS) entry which is preliminary data.</text>
</comment>
<sequence>MSGRSITKLSQEKIVAIITIVLVVFFSATLHSFLTPGNILALLQNVAILGILGIAMALAIIGRGIDLSVVAIMAVSVAWVLQLNNNGVDLSQAIAMGFVLALAIGLINGVLIAYLEVPAIFATLAMGTAAYGSVRAVLLEDNLVYLKAAGDSWFKWIGSGQILGVPSPVMVFAVIALLAHLFLRFAVPGRFLFAMGDNPLAARATGVPIRPLIVLQYLLTAAIAFVAGVVMATAVDSMETRVARSNLVYDIILVVVIGGIGLNGGKGGIRNVLVGTLLIGVLLNGMTIMNIPYTLQNIIKSLILLAAIIIDALMNPRDEQTSQQGDI</sequence>
<dbReference type="Pfam" id="PF02653">
    <property type="entry name" value="BPD_transp_2"/>
    <property type="match status" value="1"/>
</dbReference>
<evidence type="ECO:0000256" key="2">
    <source>
        <dbReference type="ARBA" id="ARBA00022448"/>
    </source>
</evidence>
<feature type="transmembrane region" description="Helical" evidence="8">
    <location>
        <begin position="119"/>
        <end position="138"/>
    </location>
</feature>
<keyword evidence="2" id="KW-0813">Transport</keyword>
<keyword evidence="10" id="KW-1185">Reference proteome</keyword>
<evidence type="ECO:0000256" key="8">
    <source>
        <dbReference type="SAM" id="Phobius"/>
    </source>
</evidence>
<evidence type="ECO:0000256" key="3">
    <source>
        <dbReference type="ARBA" id="ARBA00022475"/>
    </source>
</evidence>
<feature type="transmembrane region" description="Helical" evidence="8">
    <location>
        <begin position="214"/>
        <end position="235"/>
    </location>
</feature>
<feature type="transmembrane region" description="Helical" evidence="8">
    <location>
        <begin position="272"/>
        <end position="291"/>
    </location>
</feature>
<keyword evidence="7 8" id="KW-0472">Membrane</keyword>
<name>A0ABV2J687_9HYPH</name>
<gene>
    <name evidence="9" type="ORF">ABID16_004640</name>
</gene>
<keyword evidence="3" id="KW-1003">Cell membrane</keyword>
<evidence type="ECO:0000256" key="6">
    <source>
        <dbReference type="ARBA" id="ARBA00022989"/>
    </source>
</evidence>
<evidence type="ECO:0000256" key="7">
    <source>
        <dbReference type="ARBA" id="ARBA00023136"/>
    </source>
</evidence>